<dbReference type="AlphaFoldDB" id="A0AAW2R5T4"/>
<gene>
    <name evidence="1" type="ORF">Sradi_3451500</name>
</gene>
<dbReference type="EMBL" id="JACGWJ010000014">
    <property type="protein sequence ID" value="KAL0375358.1"/>
    <property type="molecule type" value="Genomic_DNA"/>
</dbReference>
<reference evidence="1" key="2">
    <citation type="journal article" date="2024" name="Plant">
        <title>Genomic evolution and insights into agronomic trait innovations of Sesamum species.</title>
        <authorList>
            <person name="Miao H."/>
            <person name="Wang L."/>
            <person name="Qu L."/>
            <person name="Liu H."/>
            <person name="Sun Y."/>
            <person name="Le M."/>
            <person name="Wang Q."/>
            <person name="Wei S."/>
            <person name="Zheng Y."/>
            <person name="Lin W."/>
            <person name="Duan Y."/>
            <person name="Cao H."/>
            <person name="Xiong S."/>
            <person name="Wang X."/>
            <person name="Wei L."/>
            <person name="Li C."/>
            <person name="Ma Q."/>
            <person name="Ju M."/>
            <person name="Zhao R."/>
            <person name="Li G."/>
            <person name="Mu C."/>
            <person name="Tian Q."/>
            <person name="Mei H."/>
            <person name="Zhang T."/>
            <person name="Gao T."/>
            <person name="Zhang H."/>
        </authorList>
    </citation>
    <scope>NUCLEOTIDE SEQUENCE</scope>
    <source>
        <strain evidence="1">G02</strain>
    </source>
</reference>
<sequence>MKDVAKELERLRKYNLQSDQQEENSEANMVKTTHQQLDLYPVPANPDFSTGEYSGQYRLDTQFSLAINSPR</sequence>
<name>A0AAW2R5T4_SESRA</name>
<organism evidence="1">
    <name type="scientific">Sesamum radiatum</name>
    <name type="common">Black benniseed</name>
    <dbReference type="NCBI Taxonomy" id="300843"/>
    <lineage>
        <taxon>Eukaryota</taxon>
        <taxon>Viridiplantae</taxon>
        <taxon>Streptophyta</taxon>
        <taxon>Embryophyta</taxon>
        <taxon>Tracheophyta</taxon>
        <taxon>Spermatophyta</taxon>
        <taxon>Magnoliopsida</taxon>
        <taxon>eudicotyledons</taxon>
        <taxon>Gunneridae</taxon>
        <taxon>Pentapetalae</taxon>
        <taxon>asterids</taxon>
        <taxon>lamiids</taxon>
        <taxon>Lamiales</taxon>
        <taxon>Pedaliaceae</taxon>
        <taxon>Sesamum</taxon>
    </lineage>
</organism>
<proteinExistence type="predicted"/>
<comment type="caution">
    <text evidence="1">The sequence shown here is derived from an EMBL/GenBank/DDBJ whole genome shotgun (WGS) entry which is preliminary data.</text>
</comment>
<accession>A0AAW2R5T4</accession>
<evidence type="ECO:0000313" key="1">
    <source>
        <dbReference type="EMBL" id="KAL0375358.1"/>
    </source>
</evidence>
<reference evidence="1" key="1">
    <citation type="submission" date="2020-06" db="EMBL/GenBank/DDBJ databases">
        <authorList>
            <person name="Li T."/>
            <person name="Hu X."/>
            <person name="Zhang T."/>
            <person name="Song X."/>
            <person name="Zhang H."/>
            <person name="Dai N."/>
            <person name="Sheng W."/>
            <person name="Hou X."/>
            <person name="Wei L."/>
        </authorList>
    </citation>
    <scope>NUCLEOTIDE SEQUENCE</scope>
    <source>
        <strain evidence="1">G02</strain>
        <tissue evidence="1">Leaf</tissue>
    </source>
</reference>
<protein>
    <submittedName>
        <fullName evidence="1">Uncharacterized protein</fullName>
    </submittedName>
</protein>